<name>A0ABW1J619_9PSEU</name>
<dbReference type="Proteomes" id="UP001596302">
    <property type="component" value="Unassembled WGS sequence"/>
</dbReference>
<dbReference type="InterPro" id="IPR036928">
    <property type="entry name" value="AS_sf"/>
</dbReference>
<organism evidence="3 4">
    <name type="scientific">Pseudonocardia hispaniensis</name>
    <dbReference type="NCBI Taxonomy" id="904933"/>
    <lineage>
        <taxon>Bacteria</taxon>
        <taxon>Bacillati</taxon>
        <taxon>Actinomycetota</taxon>
        <taxon>Actinomycetes</taxon>
        <taxon>Pseudonocardiales</taxon>
        <taxon>Pseudonocardiaceae</taxon>
        <taxon>Pseudonocardia</taxon>
    </lineage>
</organism>
<dbReference type="PROSITE" id="PS00571">
    <property type="entry name" value="AMIDASES"/>
    <property type="match status" value="1"/>
</dbReference>
<evidence type="ECO:0000256" key="1">
    <source>
        <dbReference type="ARBA" id="ARBA00009199"/>
    </source>
</evidence>
<dbReference type="Gene3D" id="3.90.1300.10">
    <property type="entry name" value="Amidase signature (AS) domain"/>
    <property type="match status" value="1"/>
</dbReference>
<dbReference type="InterPro" id="IPR023631">
    <property type="entry name" value="Amidase_dom"/>
</dbReference>
<gene>
    <name evidence="3" type="ORF">ACFQE5_16810</name>
</gene>
<evidence type="ECO:0000259" key="2">
    <source>
        <dbReference type="Pfam" id="PF01425"/>
    </source>
</evidence>
<evidence type="ECO:0000313" key="3">
    <source>
        <dbReference type="EMBL" id="MFC5995872.1"/>
    </source>
</evidence>
<accession>A0ABW1J619</accession>
<reference evidence="4" key="1">
    <citation type="journal article" date="2019" name="Int. J. Syst. Evol. Microbiol.">
        <title>The Global Catalogue of Microorganisms (GCM) 10K type strain sequencing project: providing services to taxonomists for standard genome sequencing and annotation.</title>
        <authorList>
            <consortium name="The Broad Institute Genomics Platform"/>
            <consortium name="The Broad Institute Genome Sequencing Center for Infectious Disease"/>
            <person name="Wu L."/>
            <person name="Ma J."/>
        </authorList>
    </citation>
    <scope>NUCLEOTIDE SEQUENCE [LARGE SCALE GENOMIC DNA]</scope>
    <source>
        <strain evidence="4">CCM 8391</strain>
    </source>
</reference>
<dbReference type="RefSeq" id="WP_379586225.1">
    <property type="nucleotide sequence ID" value="NZ_JBHSQW010000034.1"/>
</dbReference>
<comment type="similarity">
    <text evidence="1">Belongs to the amidase family.</text>
</comment>
<evidence type="ECO:0000313" key="4">
    <source>
        <dbReference type="Proteomes" id="UP001596302"/>
    </source>
</evidence>
<dbReference type="EMBL" id="JBHSQW010000034">
    <property type="protein sequence ID" value="MFC5995872.1"/>
    <property type="molecule type" value="Genomic_DNA"/>
</dbReference>
<keyword evidence="4" id="KW-1185">Reference proteome</keyword>
<dbReference type="InterPro" id="IPR000120">
    <property type="entry name" value="Amidase"/>
</dbReference>
<dbReference type="PANTHER" id="PTHR11895:SF7">
    <property type="entry name" value="GLUTAMYL-TRNA(GLN) AMIDOTRANSFERASE SUBUNIT A, MITOCHONDRIAL"/>
    <property type="match status" value="1"/>
</dbReference>
<dbReference type="Pfam" id="PF01425">
    <property type="entry name" value="Amidase"/>
    <property type="match status" value="1"/>
</dbReference>
<dbReference type="InterPro" id="IPR020556">
    <property type="entry name" value="Amidase_CS"/>
</dbReference>
<sequence length="473" mass="48788">MTFPTSAAPAGLTPPADPRLRASATELLALLRAGEVSAAEVLEAVLGRCDEIAGPVNPFAIRLDEQARAAAAESDRRIANGTARPLEGLPVTAKDSQWLAGVPTTSGSRARPGFVPAATLSCLRRVIDAGAVVFAKTTTSEFCYSGISTAPAFGVTANPHDLTRTAGGSSGGAAAQVAAYAGPVGLGGDGGGSIRIPAAFCGLVGHKPTFGLVGHEPSDPGWKTLVAVGPLTRTAADAALLLDVLAGPDARDRHSVHAAPEPARSGPLRVAVSEDLGFAAVDPDVRTAFRRAVDALAAAGAQIVPADPGLGSSVRDWAVIAAAEARWAQAHEYTARPGLLSPQVRDYLAFGETVTAERYIRAQFRREEIHRAYVDLFTATGTSALFTPALGCVAFDASRAYPERIGGVAVEEPWLDWAPFLYDANLAGLPACTVPIGTGEGGLPVGGQLLGPRCSDRHLLRIAGLLSDALDRH</sequence>
<comment type="caution">
    <text evidence="3">The sequence shown here is derived from an EMBL/GenBank/DDBJ whole genome shotgun (WGS) entry which is preliminary data.</text>
</comment>
<feature type="domain" description="Amidase" evidence="2">
    <location>
        <begin position="40"/>
        <end position="460"/>
    </location>
</feature>
<protein>
    <submittedName>
        <fullName evidence="3">Amidase</fullName>
    </submittedName>
</protein>
<proteinExistence type="inferred from homology"/>
<dbReference type="PANTHER" id="PTHR11895">
    <property type="entry name" value="TRANSAMIDASE"/>
    <property type="match status" value="1"/>
</dbReference>
<dbReference type="SUPFAM" id="SSF75304">
    <property type="entry name" value="Amidase signature (AS) enzymes"/>
    <property type="match status" value="1"/>
</dbReference>